<reference evidence="2" key="1">
    <citation type="submission" date="2021-03" db="EMBL/GenBank/DDBJ databases">
        <authorList>
            <person name="Wang G."/>
        </authorList>
    </citation>
    <scope>NUCLEOTIDE SEQUENCE</scope>
    <source>
        <strain evidence="2">KCTC 12899</strain>
    </source>
</reference>
<feature type="region of interest" description="Disordered" evidence="1">
    <location>
        <begin position="400"/>
        <end position="432"/>
    </location>
</feature>
<dbReference type="Proteomes" id="UP000664417">
    <property type="component" value="Unassembled WGS sequence"/>
</dbReference>
<dbReference type="RefSeq" id="WP_207860650.1">
    <property type="nucleotide sequence ID" value="NZ_JAFREP010000018.1"/>
</dbReference>
<organism evidence="2 3">
    <name type="scientific">Acanthopleuribacter pedis</name>
    <dbReference type="NCBI Taxonomy" id="442870"/>
    <lineage>
        <taxon>Bacteria</taxon>
        <taxon>Pseudomonadati</taxon>
        <taxon>Acidobacteriota</taxon>
        <taxon>Holophagae</taxon>
        <taxon>Acanthopleuribacterales</taxon>
        <taxon>Acanthopleuribacteraceae</taxon>
        <taxon>Acanthopleuribacter</taxon>
    </lineage>
</organism>
<gene>
    <name evidence="2" type="ORF">J3U88_19620</name>
</gene>
<dbReference type="AlphaFoldDB" id="A0A8J7QA86"/>
<proteinExistence type="predicted"/>
<evidence type="ECO:0000313" key="2">
    <source>
        <dbReference type="EMBL" id="MBO1320697.1"/>
    </source>
</evidence>
<evidence type="ECO:0000256" key="1">
    <source>
        <dbReference type="SAM" id="MobiDB-lite"/>
    </source>
</evidence>
<protein>
    <submittedName>
        <fullName evidence="2">Uncharacterized protein</fullName>
    </submittedName>
</protein>
<comment type="caution">
    <text evidence="2">The sequence shown here is derived from an EMBL/GenBank/DDBJ whole genome shotgun (WGS) entry which is preliminary data.</text>
</comment>
<accession>A0A8J7QA86</accession>
<name>A0A8J7QA86_9BACT</name>
<sequence length="432" mass="48348">MQHMIKNKIRTFLARKGSTEDTPFALGDHMTARLRRLRRPFFEGWGWEVWLDIEVDAQMPLFPCQTKPVSTAPVQPDLFEKKGEVFKTLVRTTKVFGDQGAFWAQMDHPTRKWFAHSSVEIGGRIMKVKIFDSHGNQWRRIMDLPAQLEQSVQRAKGFAENLLKPDPAEDLAVLLAREPHAGVRRKALASWLKYRDPRDQPPPNSDHLDHTNSLEYWLLVLDSGGNLPAMVKAKLFESKDKHLPDLVLSVLSRMPKTRRLTFGMEALASPALAAKVAAHLTGIDDHRLATGLIAAHRRHADIHLFHYMHKIYAPSLVSYMLEIIANGSKSLVLEAARYVGNHGYEETLAPLINGRKRAPLGTRASYDQAVDRLRLRLGVSGEHAGAVSLVERDPLQGALDLPDASEGALSPASTQAHLPTKKPAHEELPHGN</sequence>
<feature type="compositionally biased region" description="Basic and acidic residues" evidence="1">
    <location>
        <begin position="423"/>
        <end position="432"/>
    </location>
</feature>
<dbReference type="EMBL" id="JAFREP010000018">
    <property type="protein sequence ID" value="MBO1320697.1"/>
    <property type="molecule type" value="Genomic_DNA"/>
</dbReference>
<evidence type="ECO:0000313" key="3">
    <source>
        <dbReference type="Proteomes" id="UP000664417"/>
    </source>
</evidence>
<keyword evidence="3" id="KW-1185">Reference proteome</keyword>